<dbReference type="AlphaFoldDB" id="A0A815BRG8"/>
<dbReference type="EMBL" id="CAJOBD010001804">
    <property type="protein sequence ID" value="CAF3832841.1"/>
    <property type="molecule type" value="Genomic_DNA"/>
</dbReference>
<evidence type="ECO:0000313" key="9">
    <source>
        <dbReference type="EMBL" id="CAF3832841.1"/>
    </source>
</evidence>
<feature type="compositionally biased region" description="Low complexity" evidence="6">
    <location>
        <begin position="20"/>
        <end position="34"/>
    </location>
</feature>
<keyword evidence="2" id="KW-0479">Metal-binding</keyword>
<dbReference type="PANTHER" id="PTHR46481">
    <property type="entry name" value="ZINC FINGER BED DOMAIN-CONTAINING PROTEIN 4"/>
    <property type="match status" value="1"/>
</dbReference>
<dbReference type="GO" id="GO:0008270">
    <property type="term" value="F:zinc ion binding"/>
    <property type="evidence" value="ECO:0007669"/>
    <property type="project" value="UniProtKB-KW"/>
</dbReference>
<sequence>MNNNTTNDQLSSSDNHDMLISGRGSSSRINSKEISSLRRRSSIQGGISKKENDVDLQIEMECSNTNNIHNSNSFENHEDEEQNPLNISSASTDTIIVEDFNNKKSLQKQPIEFFTPVNGTDRVKCSICSREYKYNPLSDTNLRSHLGFKHGFCWYLYPSQIKQRGNFEKKASVLPHEKKQLDTAAIKCIVKDGLPFGTFRRPGMQNFLDVIKPGYHGPSRQTVRKNLDKMHQERRSSLKEKFKTVPFISLTTDLWMNSRRHHFLVITAHYYNEHYETLSDVISFRSFRGRHLSARLKKFIFHEIKKLEIESKIFSITTDNGSDIKSATSSQEFGIRFSCDAHNINRTISTGLDLWKKTTSKSKKGETATVTSSSTTSKTTATSSSSSTSKTTATSTSKTTTPNGHTHDSDDDTEKSRLVDVDVIFDEWVNHDENYLNDEDDGDGDYIPTLGDQDETDSCSDTSDDDDNNTTLTQSQKDSRIQDEEEQEEIEQILLNSDKFKNKISNLFKKIRKLIKMITKSSILTTFVHNEIKRRQIDLDVAINPDGNEEKTKASDFINDFYNRWNSTFIMLARLWAGQQIVNDIIYSPQSHVGLTIKQIKKIFSLQINQFEWELIESLSNVLAPFYFATKCLSGRQYPTLSLSYWTINNLYFHLTNEKPNCHLENGLKNLLLDKFNFYFITNVTREQRCAKLIAAYQDPFTLSDLSVEEINEVESMLMRLTKDISNSKKSTTSISSEHVQSQSGSSSSSSINSSKPSKLSTINRFRMLCRSSSADAETAPKPEQKAKPFILKQEFSFHISTSTSTSSKDFQTYWNENKTRLPILASYARRYNCAPSTSAASESAFSVAGYVDRKQRASLSTTTLRYLMLLKQ</sequence>
<reference evidence="8" key="1">
    <citation type="submission" date="2021-02" db="EMBL/GenBank/DDBJ databases">
        <authorList>
            <person name="Nowell W R."/>
        </authorList>
    </citation>
    <scope>NUCLEOTIDE SEQUENCE</scope>
</reference>
<dbReference type="EMBL" id="CAJNOT010002000">
    <property type="protein sequence ID" value="CAF1273412.1"/>
    <property type="molecule type" value="Genomic_DNA"/>
</dbReference>
<evidence type="ECO:0000259" key="7">
    <source>
        <dbReference type="Pfam" id="PF05699"/>
    </source>
</evidence>
<feature type="compositionally biased region" description="Acidic residues" evidence="6">
    <location>
        <begin position="452"/>
        <end position="468"/>
    </location>
</feature>
<dbReference type="SUPFAM" id="SSF140996">
    <property type="entry name" value="Hermes dimerisation domain"/>
    <property type="match status" value="1"/>
</dbReference>
<evidence type="ECO:0000256" key="3">
    <source>
        <dbReference type="ARBA" id="ARBA00022771"/>
    </source>
</evidence>
<keyword evidence="5" id="KW-0539">Nucleus</keyword>
<accession>A0A815BRG8</accession>
<dbReference type="InterPro" id="IPR012337">
    <property type="entry name" value="RNaseH-like_sf"/>
</dbReference>
<keyword evidence="4" id="KW-0862">Zinc</keyword>
<comment type="caution">
    <text evidence="8">The sequence shown here is derived from an EMBL/GenBank/DDBJ whole genome shotgun (WGS) entry which is preliminary data.</text>
</comment>
<dbReference type="Proteomes" id="UP000663864">
    <property type="component" value="Unassembled WGS sequence"/>
</dbReference>
<proteinExistence type="predicted"/>
<feature type="compositionally biased region" description="Polar residues" evidence="6">
    <location>
        <begin position="1"/>
        <end position="13"/>
    </location>
</feature>
<evidence type="ECO:0000256" key="4">
    <source>
        <dbReference type="ARBA" id="ARBA00022833"/>
    </source>
</evidence>
<evidence type="ECO:0000256" key="1">
    <source>
        <dbReference type="ARBA" id="ARBA00004123"/>
    </source>
</evidence>
<evidence type="ECO:0000256" key="2">
    <source>
        <dbReference type="ARBA" id="ARBA00022723"/>
    </source>
</evidence>
<dbReference type="InterPro" id="IPR052035">
    <property type="entry name" value="ZnF_BED_domain_contain"/>
</dbReference>
<name>A0A815BRG8_9BILA</name>
<evidence type="ECO:0000256" key="5">
    <source>
        <dbReference type="ARBA" id="ARBA00023242"/>
    </source>
</evidence>
<feature type="compositionally biased region" description="Low complexity" evidence="6">
    <location>
        <begin position="367"/>
        <end position="401"/>
    </location>
</feature>
<evidence type="ECO:0000256" key="6">
    <source>
        <dbReference type="SAM" id="MobiDB-lite"/>
    </source>
</evidence>
<feature type="region of interest" description="Disordered" evidence="6">
    <location>
        <begin position="1"/>
        <end position="50"/>
    </location>
</feature>
<dbReference type="InterPro" id="IPR008906">
    <property type="entry name" value="HATC_C_dom"/>
</dbReference>
<evidence type="ECO:0000313" key="8">
    <source>
        <dbReference type="EMBL" id="CAF1273412.1"/>
    </source>
</evidence>
<feature type="region of interest" description="Disordered" evidence="6">
    <location>
        <begin position="434"/>
        <end position="485"/>
    </location>
</feature>
<feature type="region of interest" description="Disordered" evidence="6">
    <location>
        <begin position="365"/>
        <end position="414"/>
    </location>
</feature>
<feature type="domain" description="HAT C-terminal dimerisation" evidence="7">
    <location>
        <begin position="813"/>
        <end position="873"/>
    </location>
</feature>
<dbReference type="Proteomes" id="UP000663836">
    <property type="component" value="Unassembled WGS sequence"/>
</dbReference>
<keyword evidence="3" id="KW-0863">Zinc-finger</keyword>
<dbReference type="SUPFAM" id="SSF53098">
    <property type="entry name" value="Ribonuclease H-like"/>
    <property type="match status" value="1"/>
</dbReference>
<organism evidence="8 10">
    <name type="scientific">Rotaria sordida</name>
    <dbReference type="NCBI Taxonomy" id="392033"/>
    <lineage>
        <taxon>Eukaryota</taxon>
        <taxon>Metazoa</taxon>
        <taxon>Spiralia</taxon>
        <taxon>Gnathifera</taxon>
        <taxon>Rotifera</taxon>
        <taxon>Eurotatoria</taxon>
        <taxon>Bdelloidea</taxon>
        <taxon>Philodinida</taxon>
        <taxon>Philodinidae</taxon>
        <taxon>Rotaria</taxon>
    </lineage>
</organism>
<protein>
    <recommendedName>
        <fullName evidence="7">HAT C-terminal dimerisation domain-containing protein</fullName>
    </recommendedName>
</protein>
<dbReference type="GO" id="GO:0005634">
    <property type="term" value="C:nucleus"/>
    <property type="evidence" value="ECO:0007669"/>
    <property type="project" value="UniProtKB-SubCell"/>
</dbReference>
<dbReference type="PANTHER" id="PTHR46481:SF10">
    <property type="entry name" value="ZINC FINGER BED DOMAIN-CONTAINING PROTEIN 39"/>
    <property type="match status" value="1"/>
</dbReference>
<gene>
    <name evidence="9" type="ORF">JBS370_LOCUS17166</name>
    <name evidence="8" type="ORF">ZHD862_LOCUS26535</name>
</gene>
<dbReference type="GO" id="GO:0046983">
    <property type="term" value="F:protein dimerization activity"/>
    <property type="evidence" value="ECO:0007669"/>
    <property type="project" value="InterPro"/>
</dbReference>
<comment type="subcellular location">
    <subcellularLocation>
        <location evidence="1">Nucleus</location>
    </subcellularLocation>
</comment>
<evidence type="ECO:0000313" key="10">
    <source>
        <dbReference type="Proteomes" id="UP000663864"/>
    </source>
</evidence>
<feature type="region of interest" description="Disordered" evidence="6">
    <location>
        <begin position="732"/>
        <end position="760"/>
    </location>
</feature>
<feature type="compositionally biased region" description="Acidic residues" evidence="6">
    <location>
        <begin position="435"/>
        <end position="444"/>
    </location>
</feature>
<dbReference type="Pfam" id="PF05699">
    <property type="entry name" value="Dimer_Tnp_hAT"/>
    <property type="match status" value="1"/>
</dbReference>